<keyword evidence="2" id="KW-1185">Reference proteome</keyword>
<dbReference type="VEuPathDB" id="FungiDB:AeMF1_003171"/>
<dbReference type="OrthoDB" id="58663at2759"/>
<comment type="caution">
    <text evidence="1">The sequence shown here is derived from an EMBL/GenBank/DDBJ whole genome shotgun (WGS) entry which is preliminary data.</text>
</comment>
<evidence type="ECO:0000313" key="2">
    <source>
        <dbReference type="Proteomes" id="UP000481153"/>
    </source>
</evidence>
<evidence type="ECO:0000313" key="1">
    <source>
        <dbReference type="EMBL" id="KAF0740140.1"/>
    </source>
</evidence>
<accession>A0A6G0XIR1</accession>
<dbReference type="EMBL" id="VJMJ01000054">
    <property type="protein sequence ID" value="KAF0740140.1"/>
    <property type="molecule type" value="Genomic_DNA"/>
</dbReference>
<proteinExistence type="predicted"/>
<sequence>MEIAQDVRELLVGSPTEQQLLEDMQNYHLQYCNFQQNLATQVAELDMGPESRIFYYQLQQSMYKDWTAAITDCAFKSSTCNTKTLEEKLATYEKVVACTLGEDGDASSLIKDPTMEQWIHKYEDHRKKFS</sequence>
<dbReference type="AlphaFoldDB" id="A0A6G0XIR1"/>
<gene>
    <name evidence="1" type="ORF">Ae201684_004378</name>
</gene>
<dbReference type="Proteomes" id="UP000481153">
    <property type="component" value="Unassembled WGS sequence"/>
</dbReference>
<organism evidence="1 2">
    <name type="scientific">Aphanomyces euteiches</name>
    <dbReference type="NCBI Taxonomy" id="100861"/>
    <lineage>
        <taxon>Eukaryota</taxon>
        <taxon>Sar</taxon>
        <taxon>Stramenopiles</taxon>
        <taxon>Oomycota</taxon>
        <taxon>Saprolegniomycetes</taxon>
        <taxon>Saprolegniales</taxon>
        <taxon>Verrucalvaceae</taxon>
        <taxon>Aphanomyces</taxon>
    </lineage>
</organism>
<reference evidence="1 2" key="1">
    <citation type="submission" date="2019-07" db="EMBL/GenBank/DDBJ databases">
        <title>Genomics analysis of Aphanomyces spp. identifies a new class of oomycete effector associated with host adaptation.</title>
        <authorList>
            <person name="Gaulin E."/>
        </authorList>
    </citation>
    <scope>NUCLEOTIDE SEQUENCE [LARGE SCALE GENOMIC DNA]</scope>
    <source>
        <strain evidence="1 2">ATCC 201684</strain>
    </source>
</reference>
<protein>
    <submittedName>
        <fullName evidence="1">Uncharacterized protein</fullName>
    </submittedName>
</protein>
<name>A0A6G0XIR1_9STRA</name>